<reference evidence="3" key="2">
    <citation type="submission" date="2025-08" db="UniProtKB">
        <authorList>
            <consortium name="Ensembl"/>
        </authorList>
    </citation>
    <scope>IDENTIFICATION</scope>
</reference>
<reference evidence="3" key="3">
    <citation type="submission" date="2025-09" db="UniProtKB">
        <authorList>
            <consortium name="Ensembl"/>
        </authorList>
    </citation>
    <scope>IDENTIFICATION</scope>
</reference>
<dbReference type="Gene3D" id="2.40.50.40">
    <property type="match status" value="1"/>
</dbReference>
<name>A0AAQ6ICJ3_ANATE</name>
<evidence type="ECO:0000256" key="1">
    <source>
        <dbReference type="ARBA" id="ARBA00022514"/>
    </source>
</evidence>
<evidence type="ECO:0000259" key="2">
    <source>
        <dbReference type="Pfam" id="PF00048"/>
    </source>
</evidence>
<proteinExistence type="predicted"/>
<evidence type="ECO:0000313" key="4">
    <source>
        <dbReference type="Proteomes" id="UP000265040"/>
    </source>
</evidence>
<accession>A0AAQ6ICJ3</accession>
<keyword evidence="1" id="KW-0202">Cytokine</keyword>
<keyword evidence="4" id="KW-1185">Reference proteome</keyword>
<dbReference type="AlphaFoldDB" id="A0AAQ6ICJ3"/>
<dbReference type="GeneTree" id="ENSGT00900000141362"/>
<dbReference type="GO" id="GO:0006955">
    <property type="term" value="P:immune response"/>
    <property type="evidence" value="ECO:0007669"/>
    <property type="project" value="InterPro"/>
</dbReference>
<dbReference type="Proteomes" id="UP000265040">
    <property type="component" value="Chromosome 4"/>
</dbReference>
<organism evidence="3 4">
    <name type="scientific">Anabas testudineus</name>
    <name type="common">Climbing perch</name>
    <name type="synonym">Anthias testudineus</name>
    <dbReference type="NCBI Taxonomy" id="64144"/>
    <lineage>
        <taxon>Eukaryota</taxon>
        <taxon>Metazoa</taxon>
        <taxon>Chordata</taxon>
        <taxon>Craniata</taxon>
        <taxon>Vertebrata</taxon>
        <taxon>Euteleostomi</taxon>
        <taxon>Actinopterygii</taxon>
        <taxon>Neopterygii</taxon>
        <taxon>Teleostei</taxon>
        <taxon>Neoteleostei</taxon>
        <taxon>Acanthomorphata</taxon>
        <taxon>Anabantaria</taxon>
        <taxon>Anabantiformes</taxon>
        <taxon>Anabantoidei</taxon>
        <taxon>Anabantidae</taxon>
        <taxon>Anabas</taxon>
    </lineage>
</organism>
<protein>
    <recommendedName>
        <fullName evidence="2">Chemokine interleukin-8-like domain-containing protein</fullName>
    </recommendedName>
</protein>
<dbReference type="GO" id="GO:0005615">
    <property type="term" value="C:extracellular space"/>
    <property type="evidence" value="ECO:0007669"/>
    <property type="project" value="UniProtKB-KW"/>
</dbReference>
<dbReference type="InterPro" id="IPR036048">
    <property type="entry name" value="Interleukin_8-like_sf"/>
</dbReference>
<evidence type="ECO:0000313" key="3">
    <source>
        <dbReference type="Ensembl" id="ENSATEP00000072271.1"/>
    </source>
</evidence>
<dbReference type="Pfam" id="PF00048">
    <property type="entry name" value="IL8"/>
    <property type="match status" value="1"/>
</dbReference>
<dbReference type="GO" id="GO:0008009">
    <property type="term" value="F:chemokine activity"/>
    <property type="evidence" value="ECO:0007669"/>
    <property type="project" value="InterPro"/>
</dbReference>
<dbReference type="Ensembl" id="ENSATET00000080569.1">
    <property type="protein sequence ID" value="ENSATEP00000072271.1"/>
    <property type="gene ID" value="ENSATEG00000005955.3"/>
</dbReference>
<sequence>MTFLSFTTAQTEGAYGRKCILQGRGGRSLCTEGSVLLSFLISSVCFCAVKHTTAATTATAATAAAVMKFQALFFLLILTCMYLSLAQDLSAVTSSYRPNGSYGNCCLGYSKVGKLKARRTLNYRMQETDGDCNIRATVFELKRKDPTGNPMTVCANPEHDATKKLMRVVPLKITVN</sequence>
<dbReference type="InterPro" id="IPR001811">
    <property type="entry name" value="Chemokine_IL8-like_dom"/>
</dbReference>
<reference evidence="3 4" key="1">
    <citation type="submission" date="2021-04" db="EMBL/GenBank/DDBJ databases">
        <authorList>
            <consortium name="Wellcome Sanger Institute Data Sharing"/>
        </authorList>
    </citation>
    <scope>NUCLEOTIDE SEQUENCE [LARGE SCALE GENOMIC DNA]</scope>
</reference>
<feature type="domain" description="Chemokine interleukin-8-like" evidence="2">
    <location>
        <begin position="104"/>
        <end position="167"/>
    </location>
</feature>
<dbReference type="SUPFAM" id="SSF54117">
    <property type="entry name" value="Interleukin 8-like chemokines"/>
    <property type="match status" value="1"/>
</dbReference>